<gene>
    <name evidence="2" type="ORF">CAS74_001220</name>
</gene>
<evidence type="ECO:0000313" key="3">
    <source>
        <dbReference type="Proteomes" id="UP000195871"/>
    </source>
</evidence>
<comment type="caution">
    <text evidence="2">The sequence shown here is derived from an EMBL/GenBank/DDBJ whole genome shotgun (WGS) entry which is preliminary data.</text>
</comment>
<evidence type="ECO:0000256" key="1">
    <source>
        <dbReference type="SAM" id="MobiDB-lite"/>
    </source>
</evidence>
<feature type="compositionally biased region" description="Acidic residues" evidence="1">
    <location>
        <begin position="260"/>
        <end position="285"/>
    </location>
</feature>
<sequence>MDNPYTQGKQKSKTGQRAKKLSWMKRFMSNSTTGSQSPQPSQPQQLGKSLHSSNKGRKTQTVLPHRDGSVSTRETTPKHELYNRRLRISDITSIENDELESFISSNGSTTLIRQEAYQRQFYTRTPNINTNLNTNGNGNGNGNTDTMTVSSIKSIYSSKHHSVYSSANASIASSQKNHTMGSQNLTSIPASPTPTFHSASLYSNHLYPNILYQLNGDGDQDSQSINTYNASMINNVDLRSTSGSMLDDNISTKPILSLSSDDDDDDEEGDEDEEYTDADANFEVDLDPHPGVRGTETKVGDRSVDADIDNDDFSFIRSTGSAANEPTYLSTPSACDTGVSHIHSSQDILYSNPDRLDDFDGYSMDAKSRYAVSSKSMALTTLSGSVLSPMLQTINSATTMATSVTNHTSHTTQTNYNTAASVLTLASSSRLAHA</sequence>
<evidence type="ECO:0000313" key="2">
    <source>
        <dbReference type="EMBL" id="OUT22919.1"/>
    </source>
</evidence>
<dbReference type="AlphaFoldDB" id="A0A1Z8JQR5"/>
<accession>A0A1Z8JQR5</accession>
<feature type="region of interest" description="Disordered" evidence="1">
    <location>
        <begin position="243"/>
        <end position="304"/>
    </location>
</feature>
<feature type="compositionally biased region" description="Low complexity" evidence="1">
    <location>
        <begin position="35"/>
        <end position="45"/>
    </location>
</feature>
<name>A0A1Z8JQR5_PICKU</name>
<feature type="compositionally biased region" description="Basic and acidic residues" evidence="1">
    <location>
        <begin position="286"/>
        <end position="304"/>
    </location>
</feature>
<feature type="region of interest" description="Disordered" evidence="1">
    <location>
        <begin position="1"/>
        <end position="78"/>
    </location>
</feature>
<dbReference type="Proteomes" id="UP000195871">
    <property type="component" value="Unassembled WGS sequence"/>
</dbReference>
<feature type="compositionally biased region" description="Polar residues" evidence="1">
    <location>
        <begin position="243"/>
        <end position="259"/>
    </location>
</feature>
<feature type="compositionally biased region" description="Basic residues" evidence="1">
    <location>
        <begin position="10"/>
        <end position="23"/>
    </location>
</feature>
<organism evidence="2 3">
    <name type="scientific">Pichia kudriavzevii</name>
    <name type="common">Yeast</name>
    <name type="synonym">Issatchenkia orientalis</name>
    <dbReference type="NCBI Taxonomy" id="4909"/>
    <lineage>
        <taxon>Eukaryota</taxon>
        <taxon>Fungi</taxon>
        <taxon>Dikarya</taxon>
        <taxon>Ascomycota</taxon>
        <taxon>Saccharomycotina</taxon>
        <taxon>Pichiomycetes</taxon>
        <taxon>Pichiales</taxon>
        <taxon>Pichiaceae</taxon>
        <taxon>Pichia</taxon>
    </lineage>
</organism>
<proteinExistence type="predicted"/>
<protein>
    <submittedName>
        <fullName evidence="2">Uncharacterized protein</fullName>
    </submittedName>
</protein>
<dbReference type="EMBL" id="NHMM01000002">
    <property type="protein sequence ID" value="OUT22919.1"/>
    <property type="molecule type" value="Genomic_DNA"/>
</dbReference>
<reference evidence="2 3" key="1">
    <citation type="submission" date="2017-05" db="EMBL/GenBank/DDBJ databases">
        <title>The Genome Sequence of Candida krusei Ckrusei653.</title>
        <authorList>
            <person name="Cuomo C."/>
            <person name="Forche A."/>
            <person name="Young S."/>
            <person name="Abouelleil A."/>
            <person name="Cao P."/>
            <person name="Chapman S."/>
            <person name="Cusick C."/>
            <person name="Shea T."/>
            <person name="Nusbaum C."/>
            <person name="Birren B."/>
        </authorList>
    </citation>
    <scope>NUCLEOTIDE SEQUENCE [LARGE SCALE GENOMIC DNA]</scope>
    <source>
        <strain evidence="2 3">Ckrusei653</strain>
    </source>
</reference>
<dbReference type="VEuPathDB" id="FungiDB:C5L36_0A00315"/>